<proteinExistence type="predicted"/>
<evidence type="ECO:0000313" key="3">
    <source>
        <dbReference type="Proteomes" id="UP001155010"/>
    </source>
</evidence>
<dbReference type="InterPro" id="IPR013321">
    <property type="entry name" value="Arc_rbn_hlx_hlx"/>
</dbReference>
<dbReference type="EMBL" id="JANUBB010000022">
    <property type="protein sequence ID" value="MCS3953339.1"/>
    <property type="molecule type" value="Genomic_DNA"/>
</dbReference>
<dbReference type="Pfam" id="PF09274">
    <property type="entry name" value="ParG"/>
    <property type="match status" value="1"/>
</dbReference>
<sequence>MGKSDLTGALKRNGFVFTDAETKDEQPTERLNAEIPTGLHERFKAPCRAEGQGMTDVLTQLVETYVELMGNE</sequence>
<dbReference type="GO" id="GO:0006355">
    <property type="term" value="P:regulation of DNA-templated transcription"/>
    <property type="evidence" value="ECO:0007669"/>
    <property type="project" value="InterPro"/>
</dbReference>
<organism evidence="2 3">
    <name type="scientific">Salinibacter ruber</name>
    <dbReference type="NCBI Taxonomy" id="146919"/>
    <lineage>
        <taxon>Bacteria</taxon>
        <taxon>Pseudomonadati</taxon>
        <taxon>Rhodothermota</taxon>
        <taxon>Rhodothermia</taxon>
        <taxon>Rhodothermales</taxon>
        <taxon>Salinibacteraceae</taxon>
        <taxon>Salinibacter</taxon>
    </lineage>
</organism>
<evidence type="ECO:0000256" key="1">
    <source>
        <dbReference type="SAM" id="MobiDB-lite"/>
    </source>
</evidence>
<dbReference type="SUPFAM" id="SSF47598">
    <property type="entry name" value="Ribbon-helix-helix"/>
    <property type="match status" value="1"/>
</dbReference>
<protein>
    <submittedName>
        <fullName evidence="2">Uncharacterized protein</fullName>
    </submittedName>
</protein>
<feature type="region of interest" description="Disordered" evidence="1">
    <location>
        <begin position="17"/>
        <end position="37"/>
    </location>
</feature>
<dbReference type="Gene3D" id="1.10.1220.10">
    <property type="entry name" value="Met repressor-like"/>
    <property type="match status" value="1"/>
</dbReference>
<gene>
    <name evidence="2" type="ORF">GGP83_003314</name>
</gene>
<feature type="compositionally biased region" description="Basic and acidic residues" evidence="1">
    <location>
        <begin position="20"/>
        <end position="32"/>
    </location>
</feature>
<reference evidence="2" key="1">
    <citation type="submission" date="2022-08" db="EMBL/GenBank/DDBJ databases">
        <title>Genomic Encyclopedia of Type Strains, Phase V (KMG-V): Genome sequencing to study the core and pangenomes of soil and plant-associated prokaryotes.</title>
        <authorList>
            <person name="Whitman W."/>
        </authorList>
    </citation>
    <scope>NUCLEOTIDE SEQUENCE</scope>
    <source>
        <strain evidence="2">SP2017</strain>
    </source>
</reference>
<dbReference type="AlphaFoldDB" id="A0A9X2UBM1"/>
<dbReference type="InterPro" id="IPR015354">
    <property type="entry name" value="DNA_partition_ParG"/>
</dbReference>
<comment type="caution">
    <text evidence="2">The sequence shown here is derived from an EMBL/GenBank/DDBJ whole genome shotgun (WGS) entry which is preliminary data.</text>
</comment>
<evidence type="ECO:0000313" key="2">
    <source>
        <dbReference type="EMBL" id="MCS3953339.1"/>
    </source>
</evidence>
<dbReference type="InterPro" id="IPR010985">
    <property type="entry name" value="Ribbon_hlx_hlx"/>
</dbReference>
<name>A0A9X2UBM1_9BACT</name>
<dbReference type="Proteomes" id="UP001155010">
    <property type="component" value="Unassembled WGS sequence"/>
</dbReference>
<dbReference type="RefSeq" id="WP_259082596.1">
    <property type="nucleotide sequence ID" value="NZ_JANTZV010000021.1"/>
</dbReference>
<accession>A0A9X2UBM1</accession>